<organism evidence="1 2">
    <name type="scientific">Trichoderma gamsii</name>
    <dbReference type="NCBI Taxonomy" id="398673"/>
    <lineage>
        <taxon>Eukaryota</taxon>
        <taxon>Fungi</taxon>
        <taxon>Dikarya</taxon>
        <taxon>Ascomycota</taxon>
        <taxon>Pezizomycotina</taxon>
        <taxon>Sordariomycetes</taxon>
        <taxon>Hypocreomycetidae</taxon>
        <taxon>Hypocreales</taxon>
        <taxon>Hypocreaceae</taxon>
        <taxon>Trichoderma</taxon>
    </lineage>
</organism>
<reference evidence="1 2" key="1">
    <citation type="journal article" date="2016" name="Genome Announc.">
        <title>Draft Whole-Genome Sequence of Trichoderma gamsii T6085, a Promising Biocontrol Agent of Fusarium Head Blight on Wheat.</title>
        <authorList>
            <person name="Baroncelli R."/>
            <person name="Zapparata A."/>
            <person name="Piaggeschi G."/>
            <person name="Sarrocco S."/>
            <person name="Vannacci G."/>
        </authorList>
    </citation>
    <scope>NUCLEOTIDE SEQUENCE [LARGE SCALE GENOMIC DNA]</scope>
    <source>
        <strain evidence="1 2">T6085</strain>
    </source>
</reference>
<gene>
    <name evidence="1" type="ORF">TGAM01_v202557</name>
</gene>
<comment type="caution">
    <text evidence="1">The sequence shown here is derived from an EMBL/GenBank/DDBJ whole genome shotgun (WGS) entry which is preliminary data.</text>
</comment>
<sequence>MNHYCRAIQPDFLGASAPIHAPRDSRDWRALMCSVVLPPKCMFYSNRVTEAARMASYLLPSSPHASRQRVLLISPDNY</sequence>
<proteinExistence type="predicted"/>
<evidence type="ECO:0000313" key="2">
    <source>
        <dbReference type="Proteomes" id="UP000054821"/>
    </source>
</evidence>
<accession>A0A2P4ZWP6</accession>
<protein>
    <submittedName>
        <fullName evidence="1">Uncharacterized protein</fullName>
    </submittedName>
</protein>
<name>A0A2P4ZWP6_9HYPO</name>
<dbReference type="Proteomes" id="UP000054821">
    <property type="component" value="Unassembled WGS sequence"/>
</dbReference>
<keyword evidence="2" id="KW-1185">Reference proteome</keyword>
<dbReference type="RefSeq" id="XP_024406254.1">
    <property type="nucleotide sequence ID" value="XM_024549015.1"/>
</dbReference>
<evidence type="ECO:0000313" key="1">
    <source>
        <dbReference type="EMBL" id="PON28710.1"/>
    </source>
</evidence>
<dbReference type="EMBL" id="JPDN02000006">
    <property type="protein sequence ID" value="PON28710.1"/>
    <property type="molecule type" value="Genomic_DNA"/>
</dbReference>
<dbReference type="AlphaFoldDB" id="A0A2P4ZWP6"/>
<dbReference type="GeneID" id="36347409"/>